<dbReference type="EMBL" id="LXIE01000050">
    <property type="protein sequence ID" value="OAD90093.1"/>
    <property type="molecule type" value="Genomic_DNA"/>
</dbReference>
<evidence type="ECO:0000259" key="10">
    <source>
        <dbReference type="PROSITE" id="PS50850"/>
    </source>
</evidence>
<evidence type="ECO:0000313" key="11">
    <source>
        <dbReference type="EMBL" id="OAD90093.1"/>
    </source>
</evidence>
<dbReference type="InterPro" id="IPR018456">
    <property type="entry name" value="PTR2_symporter_CS"/>
</dbReference>
<dbReference type="PANTHER" id="PTHR23517:SF15">
    <property type="entry name" value="PROTON-DEPENDENT OLIGOPEPTIDE FAMILY TRANSPORT PROTEIN"/>
    <property type="match status" value="1"/>
</dbReference>
<dbReference type="PROSITE" id="PS01023">
    <property type="entry name" value="PTR2_2"/>
    <property type="match status" value="1"/>
</dbReference>
<sequence length="467" mass="51275">MSEALQYQKQKELFGHPVGLYILFFTEMWERFSYYGMRAILVLYLVAEATSGNPGLGWTNGDALSLYGTYTMLVYVASIPGGWIADKFLGQKQSVLVGGILLVLGHGILSVEQMWAFYTGLGLIIAGVGMLKPNISTMVGGLYKPGDIRRDKGFTIFYIGINVGAFLSSLIVGYVGEVYGWHYGFGLAAIGMLLGLIQYLVGQKHLKYVGNNTNKSIDPEEKAAMKRPLSKIEKDRMIVLFISFILVIVFWGAFEQAGGLMNIYASEKTNRMLMGWEVPASWFQSLNALFIIILGTSVAAYWAHRKLKGKISTSLFKMCIGLIIMGTGFFFMTGAAAQYNADGASAMYWLVAAYLFHTVGELCLSPVALSYITKLAPLKYASLMMGVYFAMTGFGNKVAGLLGESASDLGEYTVFTGIAVFCVVFGLLVLLVRKKLENLTHGAEDNEREILENEGFELADPDHTKGN</sequence>
<dbReference type="InterPro" id="IPR005279">
    <property type="entry name" value="Dipep/tripep_permease"/>
</dbReference>
<evidence type="ECO:0000256" key="1">
    <source>
        <dbReference type="ARBA" id="ARBA00004651"/>
    </source>
</evidence>
<comment type="caution">
    <text evidence="11">The sequence shown here is derived from an EMBL/GenBank/DDBJ whole genome shotgun (WGS) entry which is preliminary data.</text>
</comment>
<dbReference type="InterPro" id="IPR050171">
    <property type="entry name" value="MFS_Transporters"/>
</dbReference>
<evidence type="ECO:0000256" key="7">
    <source>
        <dbReference type="ARBA" id="ARBA00023136"/>
    </source>
</evidence>
<dbReference type="RefSeq" id="WP_068763118.1">
    <property type="nucleotide sequence ID" value="NZ_LXIE01000050.1"/>
</dbReference>
<feature type="transmembrane region" description="Helical" evidence="9">
    <location>
        <begin position="67"/>
        <end position="86"/>
    </location>
</feature>
<dbReference type="SUPFAM" id="SSF103473">
    <property type="entry name" value="MFS general substrate transporter"/>
    <property type="match status" value="1"/>
</dbReference>
<feature type="transmembrane region" description="Helical" evidence="9">
    <location>
        <begin position="156"/>
        <end position="175"/>
    </location>
</feature>
<feature type="transmembrane region" description="Helical" evidence="9">
    <location>
        <begin position="237"/>
        <end position="254"/>
    </location>
</feature>
<dbReference type="InterPro" id="IPR036259">
    <property type="entry name" value="MFS_trans_sf"/>
</dbReference>
<reference evidence="11 12" key="1">
    <citation type="submission" date="2016-05" db="EMBL/GenBank/DDBJ databases">
        <title>Genome sequencing of Vitellibacter soesokkakensis RSSK-12.</title>
        <authorList>
            <person name="Thevarajoo S."/>
            <person name="Selvaratnam C."/>
            <person name="Goh K.M."/>
            <person name="Chan K.-G."/>
            <person name="Chong C.S."/>
        </authorList>
    </citation>
    <scope>NUCLEOTIDE SEQUENCE [LARGE SCALE GENOMIC DNA]</scope>
    <source>
        <strain evidence="11 12">RSSK-12</strain>
    </source>
</reference>
<comment type="subcellular location">
    <subcellularLocation>
        <location evidence="1">Cell membrane</location>
        <topology evidence="1">Multi-pass membrane protein</topology>
    </subcellularLocation>
    <subcellularLocation>
        <location evidence="8">Membrane</location>
        <topology evidence="8">Multi-pass membrane protein</topology>
    </subcellularLocation>
</comment>
<accession>A0A1A9LA81</accession>
<comment type="similarity">
    <text evidence="8">Belongs to the major facilitator superfamily. Proton-dependent oligopeptide transporter (POT/PTR) (TC 2.A.17) family.</text>
</comment>
<keyword evidence="12" id="KW-1185">Reference proteome</keyword>
<evidence type="ECO:0000256" key="4">
    <source>
        <dbReference type="ARBA" id="ARBA00022692"/>
    </source>
</evidence>
<feature type="transmembrane region" description="Helical" evidence="9">
    <location>
        <begin position="347"/>
        <end position="369"/>
    </location>
</feature>
<gene>
    <name evidence="11" type="ORF">A7A78_07705</name>
</gene>
<dbReference type="InterPro" id="IPR000109">
    <property type="entry name" value="POT_fam"/>
</dbReference>
<feature type="transmembrane region" description="Helical" evidence="9">
    <location>
        <begin position="282"/>
        <end position="303"/>
    </location>
</feature>
<feature type="domain" description="Major facilitator superfamily (MFS) profile" evidence="10">
    <location>
        <begin position="19"/>
        <end position="437"/>
    </location>
</feature>
<keyword evidence="4 8" id="KW-0812">Transmembrane</keyword>
<dbReference type="AlphaFoldDB" id="A0A1A9LA81"/>
<name>A0A1A9LA81_9FLAO</name>
<dbReference type="NCBIfam" id="TIGR00924">
    <property type="entry name" value="yjdL_sub1_fam"/>
    <property type="match status" value="2"/>
</dbReference>
<dbReference type="OrthoDB" id="9772725at2"/>
<dbReference type="PROSITE" id="PS50850">
    <property type="entry name" value="MFS"/>
    <property type="match status" value="1"/>
</dbReference>
<dbReference type="CDD" id="cd17346">
    <property type="entry name" value="MFS_DtpA_like"/>
    <property type="match status" value="1"/>
</dbReference>
<keyword evidence="7 9" id="KW-0472">Membrane</keyword>
<keyword evidence="6 9" id="KW-1133">Transmembrane helix</keyword>
<feature type="transmembrane region" description="Helical" evidence="9">
    <location>
        <begin position="381"/>
        <end position="400"/>
    </location>
</feature>
<proteinExistence type="inferred from homology"/>
<dbReference type="Pfam" id="PF00854">
    <property type="entry name" value="PTR2"/>
    <property type="match status" value="2"/>
</dbReference>
<evidence type="ECO:0000256" key="5">
    <source>
        <dbReference type="ARBA" id="ARBA00022856"/>
    </source>
</evidence>
<dbReference type="GO" id="GO:1904680">
    <property type="term" value="F:peptide transmembrane transporter activity"/>
    <property type="evidence" value="ECO:0007669"/>
    <property type="project" value="InterPro"/>
</dbReference>
<feature type="transmembrane region" description="Helical" evidence="9">
    <location>
        <begin position="93"/>
        <end position="109"/>
    </location>
</feature>
<evidence type="ECO:0000313" key="12">
    <source>
        <dbReference type="Proteomes" id="UP000077552"/>
    </source>
</evidence>
<dbReference type="GO" id="GO:0006857">
    <property type="term" value="P:oligopeptide transport"/>
    <property type="evidence" value="ECO:0007669"/>
    <property type="project" value="InterPro"/>
</dbReference>
<protein>
    <submittedName>
        <fullName evidence="11">MFS transporter</fullName>
    </submittedName>
</protein>
<feature type="transmembrane region" description="Helical" evidence="9">
    <location>
        <begin position="315"/>
        <end position="335"/>
    </location>
</feature>
<feature type="transmembrane region" description="Helical" evidence="9">
    <location>
        <begin position="115"/>
        <end position="135"/>
    </location>
</feature>
<keyword evidence="2 8" id="KW-0813">Transport</keyword>
<dbReference type="STRING" id="1385699.A7A78_07705"/>
<keyword evidence="3" id="KW-1003">Cell membrane</keyword>
<feature type="transmembrane region" description="Helical" evidence="9">
    <location>
        <begin position="412"/>
        <end position="432"/>
    </location>
</feature>
<dbReference type="Proteomes" id="UP000077552">
    <property type="component" value="Unassembled WGS sequence"/>
</dbReference>
<evidence type="ECO:0000256" key="2">
    <source>
        <dbReference type="ARBA" id="ARBA00022448"/>
    </source>
</evidence>
<keyword evidence="5" id="KW-0571">Peptide transport</keyword>
<evidence type="ECO:0000256" key="8">
    <source>
        <dbReference type="RuleBase" id="RU003755"/>
    </source>
</evidence>
<dbReference type="GO" id="GO:0005886">
    <property type="term" value="C:plasma membrane"/>
    <property type="evidence" value="ECO:0007669"/>
    <property type="project" value="UniProtKB-SubCell"/>
</dbReference>
<evidence type="ECO:0000256" key="3">
    <source>
        <dbReference type="ARBA" id="ARBA00022475"/>
    </source>
</evidence>
<evidence type="ECO:0000256" key="6">
    <source>
        <dbReference type="ARBA" id="ARBA00022989"/>
    </source>
</evidence>
<dbReference type="InterPro" id="IPR020846">
    <property type="entry name" value="MFS_dom"/>
</dbReference>
<organism evidence="11 12">
    <name type="scientific">Aequorivita soesokkakensis</name>
    <dbReference type="NCBI Taxonomy" id="1385699"/>
    <lineage>
        <taxon>Bacteria</taxon>
        <taxon>Pseudomonadati</taxon>
        <taxon>Bacteroidota</taxon>
        <taxon>Flavobacteriia</taxon>
        <taxon>Flavobacteriales</taxon>
        <taxon>Flavobacteriaceae</taxon>
        <taxon>Aequorivita</taxon>
    </lineage>
</organism>
<keyword evidence="5" id="KW-0653">Protein transport</keyword>
<dbReference type="Gene3D" id="1.20.1250.20">
    <property type="entry name" value="MFS general substrate transporter like domains"/>
    <property type="match status" value="2"/>
</dbReference>
<feature type="transmembrane region" description="Helical" evidence="9">
    <location>
        <begin position="181"/>
        <end position="201"/>
    </location>
</feature>
<dbReference type="PANTHER" id="PTHR23517">
    <property type="entry name" value="RESISTANCE PROTEIN MDTM, PUTATIVE-RELATED-RELATED"/>
    <property type="match status" value="1"/>
</dbReference>
<evidence type="ECO:0000256" key="9">
    <source>
        <dbReference type="SAM" id="Phobius"/>
    </source>
</evidence>